<dbReference type="InterPro" id="IPR010213">
    <property type="entry name" value="TF_NusA"/>
</dbReference>
<dbReference type="AlphaFoldDB" id="A0A1G9V6S8"/>
<dbReference type="FunFam" id="3.30.300.20:FF:000002">
    <property type="entry name" value="Transcription termination/antitermination protein NusA"/>
    <property type="match status" value="1"/>
</dbReference>
<dbReference type="Gene3D" id="3.30.300.20">
    <property type="match status" value="2"/>
</dbReference>
<dbReference type="Proteomes" id="UP000187651">
    <property type="component" value="Unassembled WGS sequence"/>
</dbReference>
<dbReference type="SUPFAM" id="SSF50249">
    <property type="entry name" value="Nucleic acid-binding proteins"/>
    <property type="match status" value="1"/>
</dbReference>
<dbReference type="NCBIfam" id="TIGR01953">
    <property type="entry name" value="NusA"/>
    <property type="match status" value="1"/>
</dbReference>
<dbReference type="CDD" id="cd22529">
    <property type="entry name" value="KH-II_NusA_rpt2"/>
    <property type="match status" value="1"/>
</dbReference>
<dbReference type="InterPro" id="IPR009019">
    <property type="entry name" value="KH_sf_prok-type"/>
</dbReference>
<protein>
    <recommendedName>
        <fullName evidence="7">Transcription termination/antitermination protein NusA</fullName>
    </recommendedName>
</protein>
<evidence type="ECO:0000256" key="7">
    <source>
        <dbReference type="HAMAP-Rule" id="MF_00945"/>
    </source>
</evidence>
<dbReference type="PROSITE" id="PS50126">
    <property type="entry name" value="S1"/>
    <property type="match status" value="1"/>
</dbReference>
<dbReference type="HAMAP" id="MF_00945_B">
    <property type="entry name" value="NusA_B"/>
    <property type="match status" value="1"/>
</dbReference>
<reference evidence="11" key="1">
    <citation type="submission" date="2016-10" db="EMBL/GenBank/DDBJ databases">
        <authorList>
            <person name="Varghese N."/>
            <person name="Submissions S."/>
        </authorList>
    </citation>
    <scope>NUCLEOTIDE SEQUENCE [LARGE SCALE GENOMIC DNA]</scope>
    <source>
        <strain evidence="11">M83</strain>
    </source>
</reference>
<comment type="similarity">
    <text evidence="7">Belongs to the NusA family.</text>
</comment>
<evidence type="ECO:0000256" key="4">
    <source>
        <dbReference type="ARBA" id="ARBA00022884"/>
    </source>
</evidence>
<dbReference type="InterPro" id="IPR036555">
    <property type="entry name" value="NusA_N_sf"/>
</dbReference>
<evidence type="ECO:0000313" key="10">
    <source>
        <dbReference type="EMBL" id="SDM67766.1"/>
    </source>
</evidence>
<keyword evidence="4 7" id="KW-0694">RNA-binding</keyword>
<keyword evidence="2 7" id="KW-0963">Cytoplasm</keyword>
<dbReference type="GO" id="GO:0006353">
    <property type="term" value="P:DNA-templated transcription termination"/>
    <property type="evidence" value="ECO:0007669"/>
    <property type="project" value="UniProtKB-UniRule"/>
</dbReference>
<dbReference type="PROSITE" id="PS50084">
    <property type="entry name" value="KH_TYPE_1"/>
    <property type="match status" value="1"/>
</dbReference>
<dbReference type="GO" id="GO:0003700">
    <property type="term" value="F:DNA-binding transcription factor activity"/>
    <property type="evidence" value="ECO:0007669"/>
    <property type="project" value="InterPro"/>
</dbReference>
<evidence type="ECO:0000256" key="2">
    <source>
        <dbReference type="ARBA" id="ARBA00022490"/>
    </source>
</evidence>
<dbReference type="SMART" id="SM00316">
    <property type="entry name" value="S1"/>
    <property type="match status" value="1"/>
</dbReference>
<evidence type="ECO:0000313" key="11">
    <source>
        <dbReference type="Proteomes" id="UP000187651"/>
    </source>
</evidence>
<feature type="region of interest" description="Disordered" evidence="8">
    <location>
        <begin position="361"/>
        <end position="387"/>
    </location>
</feature>
<keyword evidence="3 7" id="KW-0889">Transcription antitermination</keyword>
<dbReference type="CDD" id="cd02134">
    <property type="entry name" value="KH-II_NusA_rpt1"/>
    <property type="match status" value="1"/>
</dbReference>
<proteinExistence type="inferred from homology"/>
<dbReference type="Gene3D" id="2.40.50.140">
    <property type="entry name" value="Nucleic acid-binding proteins"/>
    <property type="match status" value="1"/>
</dbReference>
<dbReference type="InterPro" id="IPR030842">
    <property type="entry name" value="TF_NusA_bacterial"/>
</dbReference>
<feature type="domain" description="S1 motif" evidence="9">
    <location>
        <begin position="150"/>
        <end position="212"/>
    </location>
</feature>
<dbReference type="GO" id="GO:0003723">
    <property type="term" value="F:RNA binding"/>
    <property type="evidence" value="ECO:0007669"/>
    <property type="project" value="UniProtKB-UniRule"/>
</dbReference>
<dbReference type="FunFam" id="3.30.300.20:FF:000005">
    <property type="entry name" value="Transcription termination/antitermination protein NusA"/>
    <property type="match status" value="1"/>
</dbReference>
<dbReference type="GO" id="GO:0005829">
    <property type="term" value="C:cytosol"/>
    <property type="evidence" value="ECO:0007669"/>
    <property type="project" value="TreeGrafter"/>
</dbReference>
<comment type="subcellular location">
    <subcellularLocation>
        <location evidence="7">Cytoplasm</location>
    </subcellularLocation>
</comment>
<evidence type="ECO:0000256" key="3">
    <source>
        <dbReference type="ARBA" id="ARBA00022814"/>
    </source>
</evidence>
<dbReference type="InterPro" id="IPR015946">
    <property type="entry name" value="KH_dom-like_a/b"/>
</dbReference>
<keyword evidence="5 7" id="KW-0805">Transcription regulation</keyword>
<evidence type="ECO:0000256" key="5">
    <source>
        <dbReference type="ARBA" id="ARBA00023015"/>
    </source>
</evidence>
<dbReference type="PANTHER" id="PTHR22648">
    <property type="entry name" value="TRANSCRIPTION TERMINATION FACTOR NUSA"/>
    <property type="match status" value="1"/>
</dbReference>
<name>A0A1G9V6S8_9FIRM</name>
<dbReference type="RefSeq" id="WP_034246216.1">
    <property type="nucleotide sequence ID" value="NZ_FNHZ01000002.1"/>
</dbReference>
<organism evidence="10 11">
    <name type="scientific">Lachnospira pectinoschiza</name>
    <dbReference type="NCBI Taxonomy" id="28052"/>
    <lineage>
        <taxon>Bacteria</taxon>
        <taxon>Bacillati</taxon>
        <taxon>Bacillota</taxon>
        <taxon>Clostridia</taxon>
        <taxon>Lachnospirales</taxon>
        <taxon>Lachnospiraceae</taxon>
        <taxon>Lachnospira</taxon>
    </lineage>
</organism>
<gene>
    <name evidence="7" type="primary">nusA</name>
    <name evidence="10" type="ORF">SAMN05216544_0832</name>
</gene>
<evidence type="ECO:0000256" key="6">
    <source>
        <dbReference type="ARBA" id="ARBA00023163"/>
    </source>
</evidence>
<dbReference type="InterPro" id="IPR003029">
    <property type="entry name" value="S1_domain"/>
</dbReference>
<dbReference type="InterPro" id="IPR013735">
    <property type="entry name" value="TF_NusA_N"/>
</dbReference>
<dbReference type="PANTHER" id="PTHR22648:SF0">
    <property type="entry name" value="TRANSCRIPTION TERMINATION_ANTITERMINATION PROTEIN NUSA"/>
    <property type="match status" value="1"/>
</dbReference>
<evidence type="ECO:0000256" key="8">
    <source>
        <dbReference type="SAM" id="MobiDB-lite"/>
    </source>
</evidence>
<dbReference type="Pfam" id="PF26594">
    <property type="entry name" value="KH_NusA_2nd"/>
    <property type="match status" value="1"/>
</dbReference>
<dbReference type="SUPFAM" id="SSF54814">
    <property type="entry name" value="Prokaryotic type KH domain (KH-domain type II)"/>
    <property type="match status" value="2"/>
</dbReference>
<dbReference type="Gene3D" id="3.30.1480.10">
    <property type="entry name" value="NusA, N-terminal domain"/>
    <property type="match status" value="1"/>
</dbReference>
<sequence>MNKELIAALELLEKENGISKEIMFTAIEKSLMDEYKAEFDKADNGHVVLDRVTGDFHIYADKLVVEKLTEVDGDDENKKIKERRIYSKEITLDNARKVDPKAEIGDVITIEVKSEEFSRKAAKNAKNVIVQTIREQEKNSIFKEYKAKEKEIITGVIQRIAENGDMTVDIGRIQTILKAEEVNVGRKLKVGDRIKLYVLSVVNREKSGISVRVSRKSPELVKKLFEEEAAEIKDGVVEIMGIAREAGSRTKISVRANVPNVDPVGACVGISGGRVRNIVNELGDEQIDIIEWDDNSAQYIVNALSPAKVVAAEADDDAKKAKIVVSEQQLSLAIGKSGQNVRLAAKLTGYGIDIKSEADDEALYNEEDDSDFEDLDFEADIEVEETP</sequence>
<accession>A0A1G9V6S8</accession>
<keyword evidence="6 7" id="KW-0804">Transcription</keyword>
<dbReference type="Pfam" id="PF13184">
    <property type="entry name" value="KH_NusA_1st"/>
    <property type="match status" value="1"/>
</dbReference>
<dbReference type="InterPro" id="IPR025249">
    <property type="entry name" value="TF_NusA_KH_1st"/>
</dbReference>
<dbReference type="InterPro" id="IPR012340">
    <property type="entry name" value="NA-bd_OB-fold"/>
</dbReference>
<evidence type="ECO:0000259" key="9">
    <source>
        <dbReference type="PROSITE" id="PS50126"/>
    </source>
</evidence>
<evidence type="ECO:0000256" key="1">
    <source>
        <dbReference type="ARBA" id="ARBA00022472"/>
    </source>
</evidence>
<dbReference type="Pfam" id="PF08529">
    <property type="entry name" value="NusA_N"/>
    <property type="match status" value="1"/>
</dbReference>
<dbReference type="InterPro" id="IPR058582">
    <property type="entry name" value="KH_NusA_2nd"/>
</dbReference>
<dbReference type="GO" id="GO:0031564">
    <property type="term" value="P:transcription antitermination"/>
    <property type="evidence" value="ECO:0007669"/>
    <property type="project" value="UniProtKB-UniRule"/>
</dbReference>
<comment type="function">
    <text evidence="7">Participates in both transcription termination and antitermination.</text>
</comment>
<comment type="subunit">
    <text evidence="7">Monomer. Binds directly to the core enzyme of the DNA-dependent RNA polymerase and to nascent RNA.</text>
</comment>
<dbReference type="EMBL" id="FNHZ01000002">
    <property type="protein sequence ID" value="SDM67766.1"/>
    <property type="molecule type" value="Genomic_DNA"/>
</dbReference>
<dbReference type="OrthoDB" id="9807233at2"/>
<keyword evidence="1 7" id="KW-0806">Transcription termination</keyword>
<keyword evidence="11" id="KW-1185">Reference proteome</keyword>
<dbReference type="SUPFAM" id="SSF69705">
    <property type="entry name" value="Transcription factor NusA, N-terminal domain"/>
    <property type="match status" value="1"/>
</dbReference>